<accession>A0AAD5T476</accession>
<evidence type="ECO:0000256" key="6">
    <source>
        <dbReference type="ARBA" id="ARBA00022643"/>
    </source>
</evidence>
<evidence type="ECO:0000256" key="5">
    <source>
        <dbReference type="ARBA" id="ARBA00022630"/>
    </source>
</evidence>
<evidence type="ECO:0000256" key="2">
    <source>
        <dbReference type="ARBA" id="ARBA00004738"/>
    </source>
</evidence>
<dbReference type="NCBIfam" id="TIGR00558">
    <property type="entry name" value="pdxH"/>
    <property type="match status" value="1"/>
</dbReference>
<dbReference type="GO" id="GO:0010181">
    <property type="term" value="F:FMN binding"/>
    <property type="evidence" value="ECO:0007669"/>
    <property type="project" value="InterPro"/>
</dbReference>
<reference evidence="11" key="1">
    <citation type="submission" date="2020-05" db="EMBL/GenBank/DDBJ databases">
        <title>Phylogenomic resolution of chytrid fungi.</title>
        <authorList>
            <person name="Stajich J.E."/>
            <person name="Amses K."/>
            <person name="Simmons R."/>
            <person name="Seto K."/>
            <person name="Myers J."/>
            <person name="Bonds A."/>
            <person name="Quandt C.A."/>
            <person name="Barry K."/>
            <person name="Liu P."/>
            <person name="Grigoriev I."/>
            <person name="Longcore J.E."/>
            <person name="James T.Y."/>
        </authorList>
    </citation>
    <scope>NUCLEOTIDE SEQUENCE</scope>
    <source>
        <strain evidence="11">JEL0513</strain>
    </source>
</reference>
<keyword evidence="12" id="KW-1185">Reference proteome</keyword>
<dbReference type="InterPro" id="IPR019576">
    <property type="entry name" value="Pyridoxamine_oxidase_dimer_C"/>
</dbReference>
<keyword evidence="5" id="KW-0285">Flavoprotein</keyword>
<dbReference type="InterPro" id="IPR019740">
    <property type="entry name" value="Pyridox_Oxase_CS"/>
</dbReference>
<evidence type="ECO:0000256" key="3">
    <source>
        <dbReference type="ARBA" id="ARBA00005037"/>
    </source>
</evidence>
<evidence type="ECO:0000256" key="7">
    <source>
        <dbReference type="ARBA" id="ARBA00023002"/>
    </source>
</evidence>
<evidence type="ECO:0000259" key="9">
    <source>
        <dbReference type="Pfam" id="PF01243"/>
    </source>
</evidence>
<dbReference type="SUPFAM" id="SSF50475">
    <property type="entry name" value="FMN-binding split barrel"/>
    <property type="match status" value="1"/>
</dbReference>
<dbReference type="HAMAP" id="MF_01629">
    <property type="entry name" value="PdxH"/>
    <property type="match status" value="1"/>
</dbReference>
<feature type="domain" description="Pyridoxamine 5'-phosphate oxidase N-terminal" evidence="9">
    <location>
        <begin position="49"/>
        <end position="163"/>
    </location>
</feature>
<evidence type="ECO:0000256" key="8">
    <source>
        <dbReference type="SAM" id="MobiDB-lite"/>
    </source>
</evidence>
<keyword evidence="6" id="KW-0288">FMN</keyword>
<dbReference type="Proteomes" id="UP001211907">
    <property type="component" value="Unassembled WGS sequence"/>
</dbReference>
<evidence type="ECO:0000259" key="10">
    <source>
        <dbReference type="Pfam" id="PF10590"/>
    </source>
</evidence>
<dbReference type="AlphaFoldDB" id="A0AAD5T476"/>
<name>A0AAD5T476_9FUNG</name>
<dbReference type="Pfam" id="PF10590">
    <property type="entry name" value="PNP_phzG_C"/>
    <property type="match status" value="1"/>
</dbReference>
<dbReference type="GO" id="GO:0004733">
    <property type="term" value="F:pyridoxamine phosphate oxidase activity"/>
    <property type="evidence" value="ECO:0007669"/>
    <property type="project" value="UniProtKB-EC"/>
</dbReference>
<dbReference type="InterPro" id="IPR012349">
    <property type="entry name" value="Split_barrel_FMN-bd"/>
</dbReference>
<comment type="pathway">
    <text evidence="3">Cofactor metabolism; pyridoxal 5'-phosphate salvage; pyridoxal 5'-phosphate from pyridoxine 5'-phosphate: step 1/1.</text>
</comment>
<comment type="pathway">
    <text evidence="2">Cofactor metabolism; pyridoxal 5'-phosphate salvage; pyridoxal 5'-phosphate from pyridoxamine 5'-phosphate: step 1/1.</text>
</comment>
<dbReference type="EC" id="1.4.3.5" evidence="4"/>
<sequence>MNADTNNKKTETVAVDLSNMRATYTAQTLDDINDAALLNPLALFATWLDEAKQDVHEANAMTLSTVGPDGKPSSRVVLLKAFDDHGFVLYTNYNSRKSAHLAANGHAALTFYWKERQVRIEGHATRTSTQESDAYFATRPRASQIGAWVSSAQSSPVGSRAALLEIEQELEHKFAQTEKIPRPEFWGGWRVSCDYIEFWQGRVGRLHDRLVFTPSGPDAGSEKSLSGWTVTRLMP</sequence>
<organism evidence="11 12">
    <name type="scientific">Physocladia obscura</name>
    <dbReference type="NCBI Taxonomy" id="109957"/>
    <lineage>
        <taxon>Eukaryota</taxon>
        <taxon>Fungi</taxon>
        <taxon>Fungi incertae sedis</taxon>
        <taxon>Chytridiomycota</taxon>
        <taxon>Chytridiomycota incertae sedis</taxon>
        <taxon>Chytridiomycetes</taxon>
        <taxon>Chytridiales</taxon>
        <taxon>Chytriomycetaceae</taxon>
        <taxon>Physocladia</taxon>
    </lineage>
</organism>
<dbReference type="PROSITE" id="PS01064">
    <property type="entry name" value="PYRIDOX_OXIDASE"/>
    <property type="match status" value="1"/>
</dbReference>
<dbReference type="PANTHER" id="PTHR10851:SF0">
    <property type="entry name" value="PYRIDOXINE-5'-PHOSPHATE OXIDASE"/>
    <property type="match status" value="1"/>
</dbReference>
<comment type="caution">
    <text evidence="11">The sequence shown here is derived from an EMBL/GenBank/DDBJ whole genome shotgun (WGS) entry which is preliminary data.</text>
</comment>
<dbReference type="InterPro" id="IPR011576">
    <property type="entry name" value="Pyridox_Oxase_N"/>
</dbReference>
<evidence type="ECO:0000256" key="1">
    <source>
        <dbReference type="ARBA" id="ARBA00001917"/>
    </source>
</evidence>
<dbReference type="EMBL" id="JADGJH010000471">
    <property type="protein sequence ID" value="KAJ3128300.1"/>
    <property type="molecule type" value="Genomic_DNA"/>
</dbReference>
<evidence type="ECO:0000256" key="4">
    <source>
        <dbReference type="ARBA" id="ARBA00012801"/>
    </source>
</evidence>
<dbReference type="NCBIfam" id="NF004231">
    <property type="entry name" value="PRK05679.1"/>
    <property type="match status" value="1"/>
</dbReference>
<dbReference type="PANTHER" id="PTHR10851">
    <property type="entry name" value="PYRIDOXINE-5-PHOSPHATE OXIDASE"/>
    <property type="match status" value="1"/>
</dbReference>
<feature type="region of interest" description="Disordered" evidence="8">
    <location>
        <begin position="216"/>
        <end position="235"/>
    </location>
</feature>
<dbReference type="InterPro" id="IPR000659">
    <property type="entry name" value="Pyridox_Oxase"/>
</dbReference>
<feature type="domain" description="Pyridoxine 5'-phosphate oxidase dimerisation C-terminal" evidence="10">
    <location>
        <begin position="186"/>
        <end position="235"/>
    </location>
</feature>
<dbReference type="PIRSF" id="PIRSF000190">
    <property type="entry name" value="Pyd_amn-ph_oxd"/>
    <property type="match status" value="1"/>
</dbReference>
<keyword evidence="7" id="KW-0560">Oxidoreductase</keyword>
<evidence type="ECO:0000313" key="12">
    <source>
        <dbReference type="Proteomes" id="UP001211907"/>
    </source>
</evidence>
<gene>
    <name evidence="11" type="ORF">HK100_009252</name>
</gene>
<dbReference type="Gene3D" id="2.30.110.10">
    <property type="entry name" value="Electron Transport, Fmn-binding Protein, Chain A"/>
    <property type="match status" value="1"/>
</dbReference>
<dbReference type="GO" id="GO:0008615">
    <property type="term" value="P:pyridoxine biosynthetic process"/>
    <property type="evidence" value="ECO:0007669"/>
    <property type="project" value="InterPro"/>
</dbReference>
<proteinExistence type="inferred from homology"/>
<comment type="cofactor">
    <cofactor evidence="1">
        <name>FMN</name>
        <dbReference type="ChEBI" id="CHEBI:58210"/>
    </cofactor>
</comment>
<dbReference type="Pfam" id="PF01243">
    <property type="entry name" value="PNPOx_N"/>
    <property type="match status" value="1"/>
</dbReference>
<protein>
    <recommendedName>
        <fullName evidence="4">pyridoxal 5'-phosphate synthase</fullName>
        <ecNumber evidence="4">1.4.3.5</ecNumber>
    </recommendedName>
</protein>
<evidence type="ECO:0000313" key="11">
    <source>
        <dbReference type="EMBL" id="KAJ3128300.1"/>
    </source>
</evidence>